<reference evidence="4" key="1">
    <citation type="submission" date="2017-03" db="EMBL/GenBank/DDBJ databases">
        <authorList>
            <person name="Sharma R."/>
            <person name="Thines M."/>
        </authorList>
    </citation>
    <scope>NUCLEOTIDE SEQUENCE [LARGE SCALE GENOMIC DNA]</scope>
</reference>
<dbReference type="SUPFAM" id="SSF54495">
    <property type="entry name" value="UBC-like"/>
    <property type="match status" value="1"/>
</dbReference>
<dbReference type="InterPro" id="IPR059181">
    <property type="entry name" value="RWDD2A-B_C"/>
</dbReference>
<sequence length="313" mass="34545">MADELAEEAQAINSIFGDHTLQSTEEPDVYIFSIPSPGSLPTLRISFPPAYPEAQPKILGTQTSAGEKGQGTRIVQLARDVLARVYVPGTVVLFDLAEELGKLLSKEREPEEHSGSEVESSEACLDHAADGSTEQAQKHEDERDLEEASKGATAAIEPSSGYVHGAEPKKQSGSTEIMYHCILYFHHIYSKSKLKHLHDLSQTHNLTGIIKTTRPGFLYAQTLPRIEDDSPISTRDSLESFVKEVKQMRWQEVRLKSLCSVPDAGPGPGNKASAARHEDKKRPGFEQVEKMSELGSWMHERQLGDMLKEGVGR</sequence>
<dbReference type="InterPro" id="IPR016135">
    <property type="entry name" value="UBQ-conjugating_enzyme/RWD"/>
</dbReference>
<dbReference type="CDD" id="cd23822">
    <property type="entry name" value="RWD_ScYIH1-like"/>
    <property type="match status" value="1"/>
</dbReference>
<evidence type="ECO:0000313" key="4">
    <source>
        <dbReference type="Proteomes" id="UP000192927"/>
    </source>
</evidence>
<dbReference type="CDD" id="cd24163">
    <property type="entry name" value="RWDD2_C"/>
    <property type="match status" value="1"/>
</dbReference>
<feature type="region of interest" description="Disordered" evidence="1">
    <location>
        <begin position="105"/>
        <end position="169"/>
    </location>
</feature>
<dbReference type="Proteomes" id="UP000192927">
    <property type="component" value="Unassembled WGS sequence"/>
</dbReference>
<dbReference type="AlphaFoldDB" id="A0A1W5CXK1"/>
<dbReference type="Gene3D" id="3.10.110.10">
    <property type="entry name" value="Ubiquitin Conjugating Enzyme"/>
    <property type="match status" value="1"/>
</dbReference>
<feature type="domain" description="RWD" evidence="2">
    <location>
        <begin position="7"/>
        <end position="107"/>
    </location>
</feature>
<dbReference type="PANTHER" id="PTHR15955:SF8">
    <property type="entry name" value="RWD DOMAIN-CONTAINING PROTEIN 2B-RELATED"/>
    <property type="match status" value="1"/>
</dbReference>
<dbReference type="PANTHER" id="PTHR15955">
    <property type="entry name" value="RWD DOMAIN CONTAINING PROTEIN 2"/>
    <property type="match status" value="1"/>
</dbReference>
<evidence type="ECO:0000256" key="1">
    <source>
        <dbReference type="SAM" id="MobiDB-lite"/>
    </source>
</evidence>
<feature type="region of interest" description="Disordered" evidence="1">
    <location>
        <begin position="261"/>
        <end position="290"/>
    </location>
</feature>
<proteinExistence type="predicted"/>
<name>A0A1W5CXK1_9LECA</name>
<feature type="compositionally biased region" description="Basic and acidic residues" evidence="1">
    <location>
        <begin position="136"/>
        <end position="149"/>
    </location>
</feature>
<evidence type="ECO:0000259" key="2">
    <source>
        <dbReference type="PROSITE" id="PS50908"/>
    </source>
</evidence>
<evidence type="ECO:0000313" key="3">
    <source>
        <dbReference type="EMBL" id="SLM35465.1"/>
    </source>
</evidence>
<organism evidence="3 4">
    <name type="scientific">Lasallia pustulata</name>
    <dbReference type="NCBI Taxonomy" id="136370"/>
    <lineage>
        <taxon>Eukaryota</taxon>
        <taxon>Fungi</taxon>
        <taxon>Dikarya</taxon>
        <taxon>Ascomycota</taxon>
        <taxon>Pezizomycotina</taxon>
        <taxon>Lecanoromycetes</taxon>
        <taxon>OSLEUM clade</taxon>
        <taxon>Umbilicariomycetidae</taxon>
        <taxon>Umbilicariales</taxon>
        <taxon>Umbilicariaceae</taxon>
        <taxon>Lasallia</taxon>
    </lineage>
</organism>
<dbReference type="EMBL" id="FWEW01000731">
    <property type="protein sequence ID" value="SLM35465.1"/>
    <property type="molecule type" value="Genomic_DNA"/>
</dbReference>
<feature type="compositionally biased region" description="Basic and acidic residues" evidence="1">
    <location>
        <begin position="275"/>
        <end position="290"/>
    </location>
</feature>
<protein>
    <submittedName>
        <fullName evidence="3">Impact family protein</fullName>
    </submittedName>
</protein>
<dbReference type="PROSITE" id="PS50908">
    <property type="entry name" value="RWD"/>
    <property type="match status" value="1"/>
</dbReference>
<feature type="compositionally biased region" description="Basic and acidic residues" evidence="1">
    <location>
        <begin position="105"/>
        <end position="116"/>
    </location>
</feature>
<dbReference type="Pfam" id="PF05773">
    <property type="entry name" value="RWD"/>
    <property type="match status" value="1"/>
</dbReference>
<dbReference type="InterPro" id="IPR006575">
    <property type="entry name" value="RWD_dom"/>
</dbReference>
<dbReference type="InterPro" id="IPR017359">
    <property type="entry name" value="Phi-like"/>
</dbReference>
<keyword evidence="4" id="KW-1185">Reference proteome</keyword>
<accession>A0A1W5CXK1</accession>